<evidence type="ECO:0008006" key="5">
    <source>
        <dbReference type="Google" id="ProtNLM"/>
    </source>
</evidence>
<protein>
    <recommendedName>
        <fullName evidence="5">Ser-Thr-rich glycosyl-phosphatidyl-inositol-anchored membrane family-domain-containing protein</fullName>
    </recommendedName>
</protein>
<feature type="region of interest" description="Disordered" evidence="1">
    <location>
        <begin position="220"/>
        <end position="265"/>
    </location>
</feature>
<accession>A0A6A5YLQ9</accession>
<feature type="compositionally biased region" description="Low complexity" evidence="1">
    <location>
        <begin position="224"/>
        <end position="254"/>
    </location>
</feature>
<feature type="signal peptide" evidence="2">
    <location>
        <begin position="1"/>
        <end position="21"/>
    </location>
</feature>
<dbReference type="AlphaFoldDB" id="A0A6A5YLQ9"/>
<dbReference type="EMBL" id="ML977356">
    <property type="protein sequence ID" value="KAF2107108.1"/>
    <property type="molecule type" value="Genomic_DNA"/>
</dbReference>
<name>A0A6A5YLQ9_9PLEO</name>
<organism evidence="3 4">
    <name type="scientific">Lophiotrema nucula</name>
    <dbReference type="NCBI Taxonomy" id="690887"/>
    <lineage>
        <taxon>Eukaryota</taxon>
        <taxon>Fungi</taxon>
        <taxon>Dikarya</taxon>
        <taxon>Ascomycota</taxon>
        <taxon>Pezizomycotina</taxon>
        <taxon>Dothideomycetes</taxon>
        <taxon>Pleosporomycetidae</taxon>
        <taxon>Pleosporales</taxon>
        <taxon>Lophiotremataceae</taxon>
        <taxon>Lophiotrema</taxon>
    </lineage>
</organism>
<gene>
    <name evidence="3" type="ORF">BDV96DRAFT_606693</name>
</gene>
<keyword evidence="4" id="KW-1185">Reference proteome</keyword>
<evidence type="ECO:0000256" key="1">
    <source>
        <dbReference type="SAM" id="MobiDB-lite"/>
    </source>
</evidence>
<feature type="compositionally biased region" description="Low complexity" evidence="1">
    <location>
        <begin position="77"/>
        <end position="126"/>
    </location>
</feature>
<proteinExistence type="predicted"/>
<evidence type="ECO:0000313" key="4">
    <source>
        <dbReference type="Proteomes" id="UP000799770"/>
    </source>
</evidence>
<sequence length="265" mass="27876">MKHLPLSLLLALSSIGGLAHATFSATRTTTLTFPEKQILMPQTDVNQARQNPIFTLSITLPITQSSDGGPVFPGNPPATSTSSPSSSSSPEPQKNSSEDSSSSSSSRAARTSSSRTSSRTPDRSSTVQTTTPPAETSQLTQSASIDPSTPFSFPYEVFTLAPPPPNWPYTKPGVARRPGRTATWTFQSSDNSTVALYEASLMWSPRPIGKQTKISIPFPVAPSSTSDTGTIATRTTASTRPASTSPSSSLVATSIGEVSHLHQGH</sequence>
<feature type="region of interest" description="Disordered" evidence="1">
    <location>
        <begin position="65"/>
        <end position="147"/>
    </location>
</feature>
<reference evidence="3" key="1">
    <citation type="journal article" date="2020" name="Stud. Mycol.">
        <title>101 Dothideomycetes genomes: a test case for predicting lifestyles and emergence of pathogens.</title>
        <authorList>
            <person name="Haridas S."/>
            <person name="Albert R."/>
            <person name="Binder M."/>
            <person name="Bloem J."/>
            <person name="Labutti K."/>
            <person name="Salamov A."/>
            <person name="Andreopoulos B."/>
            <person name="Baker S."/>
            <person name="Barry K."/>
            <person name="Bills G."/>
            <person name="Bluhm B."/>
            <person name="Cannon C."/>
            <person name="Castanera R."/>
            <person name="Culley D."/>
            <person name="Daum C."/>
            <person name="Ezra D."/>
            <person name="Gonzalez J."/>
            <person name="Henrissat B."/>
            <person name="Kuo A."/>
            <person name="Liang C."/>
            <person name="Lipzen A."/>
            <person name="Lutzoni F."/>
            <person name="Magnuson J."/>
            <person name="Mondo S."/>
            <person name="Nolan M."/>
            <person name="Ohm R."/>
            <person name="Pangilinan J."/>
            <person name="Park H.-J."/>
            <person name="Ramirez L."/>
            <person name="Alfaro M."/>
            <person name="Sun H."/>
            <person name="Tritt A."/>
            <person name="Yoshinaga Y."/>
            <person name="Zwiers L.-H."/>
            <person name="Turgeon B."/>
            <person name="Goodwin S."/>
            <person name="Spatafora J."/>
            <person name="Crous P."/>
            <person name="Grigoriev I."/>
        </authorList>
    </citation>
    <scope>NUCLEOTIDE SEQUENCE</scope>
    <source>
        <strain evidence="3">CBS 627.86</strain>
    </source>
</reference>
<feature type="compositionally biased region" description="Polar residues" evidence="1">
    <location>
        <begin position="127"/>
        <end position="147"/>
    </location>
</feature>
<evidence type="ECO:0000313" key="3">
    <source>
        <dbReference type="EMBL" id="KAF2107108.1"/>
    </source>
</evidence>
<evidence type="ECO:0000256" key="2">
    <source>
        <dbReference type="SAM" id="SignalP"/>
    </source>
</evidence>
<feature type="chain" id="PRO_5025656029" description="Ser-Thr-rich glycosyl-phosphatidyl-inositol-anchored membrane family-domain-containing protein" evidence="2">
    <location>
        <begin position="22"/>
        <end position="265"/>
    </location>
</feature>
<dbReference type="Proteomes" id="UP000799770">
    <property type="component" value="Unassembled WGS sequence"/>
</dbReference>
<keyword evidence="2" id="KW-0732">Signal</keyword>